<proteinExistence type="predicted"/>
<gene>
    <name evidence="1" type="ORF">BTO28_02180</name>
</gene>
<dbReference type="RefSeq" id="WP_076763633.1">
    <property type="nucleotide sequence ID" value="NZ_MSFI01000002.1"/>
</dbReference>
<evidence type="ECO:0000313" key="2">
    <source>
        <dbReference type="Proteomes" id="UP000188613"/>
    </source>
</evidence>
<dbReference type="Proteomes" id="UP000188613">
    <property type="component" value="Unassembled WGS sequence"/>
</dbReference>
<dbReference type="AlphaFoldDB" id="A0A1V2ABW2"/>
<dbReference type="EMBL" id="MSFI01000002">
    <property type="protein sequence ID" value="OMP68450.1"/>
    <property type="molecule type" value="Genomic_DNA"/>
</dbReference>
<name>A0A1V2ABW2_9BACI</name>
<dbReference type="OrthoDB" id="2428270at2"/>
<evidence type="ECO:0000313" key="1">
    <source>
        <dbReference type="EMBL" id="OMP68450.1"/>
    </source>
</evidence>
<protein>
    <submittedName>
        <fullName evidence="1">Uncharacterized protein</fullName>
    </submittedName>
</protein>
<organism evidence="1 2">
    <name type="scientific">Domibacillus epiphyticus</name>
    <dbReference type="NCBI Taxonomy" id="1714355"/>
    <lineage>
        <taxon>Bacteria</taxon>
        <taxon>Bacillati</taxon>
        <taxon>Bacillota</taxon>
        <taxon>Bacilli</taxon>
        <taxon>Bacillales</taxon>
        <taxon>Bacillaceae</taxon>
        <taxon>Domibacillus</taxon>
    </lineage>
</organism>
<comment type="caution">
    <text evidence="1">The sequence shown here is derived from an EMBL/GenBank/DDBJ whole genome shotgun (WGS) entry which is preliminary data.</text>
</comment>
<reference evidence="1 2" key="1">
    <citation type="submission" date="2016-12" db="EMBL/GenBank/DDBJ databases">
        <title>Domibacillus sp. SAB 38T whole genome sequencing.</title>
        <authorList>
            <person name="Verma A."/>
            <person name="Ojha A.K."/>
            <person name="Krishnamurthi S."/>
        </authorList>
    </citation>
    <scope>NUCLEOTIDE SEQUENCE [LARGE SCALE GENOMIC DNA]</scope>
    <source>
        <strain evidence="1 2">SAB 38</strain>
    </source>
</reference>
<keyword evidence="2" id="KW-1185">Reference proteome</keyword>
<sequence length="97" mass="11328">MAHHKITEEEESNLPMFNNHQEASEYFKTQYGDDFILKSSKEIDGETVYVYVLVVDREAYKRGQEKLARFEIVQGTEFTDSFQSINISENGDIFITH</sequence>
<accession>A0A1V2ABW2</accession>